<organism evidence="2 3">
    <name type="scientific">Prorocentrum cordatum</name>
    <dbReference type="NCBI Taxonomy" id="2364126"/>
    <lineage>
        <taxon>Eukaryota</taxon>
        <taxon>Sar</taxon>
        <taxon>Alveolata</taxon>
        <taxon>Dinophyceae</taxon>
        <taxon>Prorocentrales</taxon>
        <taxon>Prorocentraceae</taxon>
        <taxon>Prorocentrum</taxon>
    </lineage>
</organism>
<reference evidence="2" key="1">
    <citation type="submission" date="2023-10" db="EMBL/GenBank/DDBJ databases">
        <authorList>
            <person name="Chen Y."/>
            <person name="Shah S."/>
            <person name="Dougan E. K."/>
            <person name="Thang M."/>
            <person name="Chan C."/>
        </authorList>
    </citation>
    <scope>NUCLEOTIDE SEQUENCE [LARGE SCALE GENOMIC DNA]</scope>
</reference>
<evidence type="ECO:0008006" key="4">
    <source>
        <dbReference type="Google" id="ProtNLM"/>
    </source>
</evidence>
<name>A0ABN9V3D1_9DINO</name>
<evidence type="ECO:0000313" key="3">
    <source>
        <dbReference type="Proteomes" id="UP001189429"/>
    </source>
</evidence>
<feature type="compositionally biased region" description="Low complexity" evidence="1">
    <location>
        <begin position="44"/>
        <end position="55"/>
    </location>
</feature>
<sequence length="100" mass="10643">MLFAGKDATEEFDMLHDRKVIKKYGIDQGTVDCSDRRGAGVCAARPPGSSALPPRSLRRASSRTEAAAPAADLLGASPAELRCSSRPPRLVSQWCSAKTV</sequence>
<proteinExistence type="predicted"/>
<evidence type="ECO:0000256" key="1">
    <source>
        <dbReference type="SAM" id="MobiDB-lite"/>
    </source>
</evidence>
<dbReference type="EMBL" id="CAUYUJ010016521">
    <property type="protein sequence ID" value="CAK0866283.1"/>
    <property type="molecule type" value="Genomic_DNA"/>
</dbReference>
<accession>A0ABN9V3D1</accession>
<keyword evidence="3" id="KW-1185">Reference proteome</keyword>
<protein>
    <recommendedName>
        <fullName evidence="4">Ubiquitin-like domain-containing protein</fullName>
    </recommendedName>
</protein>
<dbReference type="Proteomes" id="UP001189429">
    <property type="component" value="Unassembled WGS sequence"/>
</dbReference>
<gene>
    <name evidence="2" type="ORF">PCOR1329_LOCUS53502</name>
</gene>
<comment type="caution">
    <text evidence="2">The sequence shown here is derived from an EMBL/GenBank/DDBJ whole genome shotgun (WGS) entry which is preliminary data.</text>
</comment>
<evidence type="ECO:0000313" key="2">
    <source>
        <dbReference type="EMBL" id="CAK0866283.1"/>
    </source>
</evidence>
<feature type="region of interest" description="Disordered" evidence="1">
    <location>
        <begin position="44"/>
        <end position="71"/>
    </location>
</feature>